<organism evidence="1 2">
    <name type="scientific">Chondrus crispus</name>
    <name type="common">Carrageen Irish moss</name>
    <name type="synonym">Polymorpha crispa</name>
    <dbReference type="NCBI Taxonomy" id="2769"/>
    <lineage>
        <taxon>Eukaryota</taxon>
        <taxon>Rhodophyta</taxon>
        <taxon>Florideophyceae</taxon>
        <taxon>Rhodymeniophycidae</taxon>
        <taxon>Gigartinales</taxon>
        <taxon>Gigartinaceae</taxon>
        <taxon>Chondrus</taxon>
    </lineage>
</organism>
<dbReference type="EMBL" id="HG001918">
    <property type="protein sequence ID" value="CDF38345.1"/>
    <property type="molecule type" value="Genomic_DNA"/>
</dbReference>
<sequence length="128" mass="14099">MVRLPVPGPTSKTVSVRLTPALATIALTTIGLRRICWPWTFLKSMPRCPRTDFELFSFRRRLTILPIIASRTTRLPDSYTGLRLSQALSLAATAGKVGNRNNRCRSYALVLHATAVGASEVWCRSGAV</sequence>
<accession>R7QLS3</accession>
<evidence type="ECO:0000313" key="2">
    <source>
        <dbReference type="Proteomes" id="UP000012073"/>
    </source>
</evidence>
<dbReference type="KEGG" id="ccp:CHC_T00000946001"/>
<dbReference type="Gramene" id="CDF38345">
    <property type="protein sequence ID" value="CDF38345"/>
    <property type="gene ID" value="CHC_T00000946001"/>
</dbReference>
<protein>
    <submittedName>
        <fullName evidence="1">Uncharacterized protein</fullName>
    </submittedName>
</protein>
<name>R7QLS3_CHOCR</name>
<reference evidence="2" key="1">
    <citation type="journal article" date="2013" name="Proc. Natl. Acad. Sci. U.S.A.">
        <title>Genome structure and metabolic features in the red seaweed Chondrus crispus shed light on evolution of the Archaeplastida.</title>
        <authorList>
            <person name="Collen J."/>
            <person name="Porcel B."/>
            <person name="Carre W."/>
            <person name="Ball S.G."/>
            <person name="Chaparro C."/>
            <person name="Tonon T."/>
            <person name="Barbeyron T."/>
            <person name="Michel G."/>
            <person name="Noel B."/>
            <person name="Valentin K."/>
            <person name="Elias M."/>
            <person name="Artiguenave F."/>
            <person name="Arun A."/>
            <person name="Aury J.M."/>
            <person name="Barbosa-Neto J.F."/>
            <person name="Bothwell J.H."/>
            <person name="Bouget F.Y."/>
            <person name="Brillet L."/>
            <person name="Cabello-Hurtado F."/>
            <person name="Capella-Gutierrez S."/>
            <person name="Charrier B."/>
            <person name="Cladiere L."/>
            <person name="Cock J.M."/>
            <person name="Coelho S.M."/>
            <person name="Colleoni C."/>
            <person name="Czjzek M."/>
            <person name="Da Silva C."/>
            <person name="Delage L."/>
            <person name="Denoeud F."/>
            <person name="Deschamps P."/>
            <person name="Dittami S.M."/>
            <person name="Gabaldon T."/>
            <person name="Gachon C.M."/>
            <person name="Groisillier A."/>
            <person name="Herve C."/>
            <person name="Jabbari K."/>
            <person name="Katinka M."/>
            <person name="Kloareg B."/>
            <person name="Kowalczyk N."/>
            <person name="Labadie K."/>
            <person name="Leblanc C."/>
            <person name="Lopez P.J."/>
            <person name="McLachlan D.H."/>
            <person name="Meslet-Cladiere L."/>
            <person name="Moustafa A."/>
            <person name="Nehr Z."/>
            <person name="Nyvall Collen P."/>
            <person name="Panaud O."/>
            <person name="Partensky F."/>
            <person name="Poulain J."/>
            <person name="Rensing S.A."/>
            <person name="Rousvoal S."/>
            <person name="Samson G."/>
            <person name="Symeonidi A."/>
            <person name="Weissenbach J."/>
            <person name="Zambounis A."/>
            <person name="Wincker P."/>
            <person name="Boyen C."/>
        </authorList>
    </citation>
    <scope>NUCLEOTIDE SEQUENCE [LARGE SCALE GENOMIC DNA]</scope>
    <source>
        <strain evidence="2">cv. Stackhouse</strain>
    </source>
</reference>
<dbReference type="Proteomes" id="UP000012073">
    <property type="component" value="Unassembled WGS sequence"/>
</dbReference>
<dbReference type="AlphaFoldDB" id="R7QLS3"/>
<dbReference type="RefSeq" id="XP_005718230.1">
    <property type="nucleotide sequence ID" value="XM_005718173.1"/>
</dbReference>
<gene>
    <name evidence="1" type="ORF">CHC_T00000946001</name>
</gene>
<keyword evidence="2" id="KW-1185">Reference proteome</keyword>
<evidence type="ECO:0000313" key="1">
    <source>
        <dbReference type="EMBL" id="CDF38345.1"/>
    </source>
</evidence>
<proteinExistence type="predicted"/>
<dbReference type="GeneID" id="17325947"/>